<dbReference type="PROSITE" id="PS51469">
    <property type="entry name" value="SUN"/>
    <property type="match status" value="1"/>
</dbReference>
<sequence>MDDDDPPRRARNENAGRSKVVIVFVFILGSFEIFFMFIRTIVAEIATWSQHCMGILLADPLLWIVFRMTGTRRSRTTMQNYRNTLVIVIPFIALIVSLLLRYIYFNVPILQPHSSSIPHISNNSKAMANLLRAMPSEKLESWDTLMDEFRHMWKTLESDGHNLQQQIKFLQSEFYTHQGVYESTQDNVWSELLDKQTQINQLKKSLEKILVKEMNNLELDEYDIASLEQLFRGVSGSLNAQQVELLIQSALEKYHQDVLNAADYALVSRGASILYSITSPTYYHSPAWQQSIFRFVGLVLDSNSPELAISPQTHVGERWSMEGNNGTLGIVLSEPIMIDGITIEYPSRNLMKDNMQHAPQSIELLGIENYPKRPRKMKSLGTIEYDVSGDATIQTFQIDSLDTYKAVQIKVHSNWGSLNYTDIYRIRIHGQPHLI</sequence>
<proteinExistence type="predicted"/>
<evidence type="ECO:0000313" key="7">
    <source>
        <dbReference type="EMBL" id="GAA5809676.1"/>
    </source>
</evidence>
<dbReference type="InterPro" id="IPR012919">
    <property type="entry name" value="SUN_dom"/>
</dbReference>
<evidence type="ECO:0000256" key="3">
    <source>
        <dbReference type="ARBA" id="ARBA00022989"/>
    </source>
</evidence>
<feature type="transmembrane region" description="Helical" evidence="5">
    <location>
        <begin position="48"/>
        <end position="66"/>
    </location>
</feature>
<evidence type="ECO:0000256" key="1">
    <source>
        <dbReference type="ARBA" id="ARBA00004370"/>
    </source>
</evidence>
<dbReference type="PANTHER" id="PTHR12911">
    <property type="entry name" value="SAD1/UNC-84-LIKE PROTEIN-RELATED"/>
    <property type="match status" value="1"/>
</dbReference>
<evidence type="ECO:0000256" key="2">
    <source>
        <dbReference type="ARBA" id="ARBA00022692"/>
    </source>
</evidence>
<evidence type="ECO:0000259" key="6">
    <source>
        <dbReference type="PROSITE" id="PS51469"/>
    </source>
</evidence>
<comment type="subcellular location">
    <subcellularLocation>
        <location evidence="1">Membrane</location>
    </subcellularLocation>
</comment>
<dbReference type="Proteomes" id="UP001473302">
    <property type="component" value="Unassembled WGS sequence"/>
</dbReference>
<dbReference type="Gene3D" id="2.60.120.260">
    <property type="entry name" value="Galactose-binding domain-like"/>
    <property type="match status" value="1"/>
</dbReference>
<dbReference type="PANTHER" id="PTHR12911:SF8">
    <property type="entry name" value="KLAROID PROTEIN-RELATED"/>
    <property type="match status" value="1"/>
</dbReference>
<dbReference type="Pfam" id="PF07738">
    <property type="entry name" value="Sad1_UNC"/>
    <property type="match status" value="1"/>
</dbReference>
<keyword evidence="2 5" id="KW-0812">Transmembrane</keyword>
<evidence type="ECO:0000313" key="8">
    <source>
        <dbReference type="Proteomes" id="UP001473302"/>
    </source>
</evidence>
<dbReference type="InterPro" id="IPR045119">
    <property type="entry name" value="SUN1-5"/>
</dbReference>
<accession>A0ABP9YS52</accession>
<feature type="transmembrane region" description="Helical" evidence="5">
    <location>
        <begin position="86"/>
        <end position="105"/>
    </location>
</feature>
<protein>
    <recommendedName>
        <fullName evidence="6">SUN domain-containing protein</fullName>
    </recommendedName>
</protein>
<gene>
    <name evidence="7" type="ORF">MFLAVUS_003088</name>
</gene>
<evidence type="ECO:0000256" key="5">
    <source>
        <dbReference type="SAM" id="Phobius"/>
    </source>
</evidence>
<keyword evidence="8" id="KW-1185">Reference proteome</keyword>
<reference evidence="7 8" key="1">
    <citation type="submission" date="2024-04" db="EMBL/GenBank/DDBJ databases">
        <title>genome sequences of Mucor flavus KT1a and Helicostylum pulchrum KT1b strains isolated from the surface of a dry-aged beef.</title>
        <authorList>
            <person name="Toyotome T."/>
            <person name="Hosono M."/>
            <person name="Torimaru M."/>
            <person name="Fukuda K."/>
            <person name="Mikami N."/>
        </authorList>
    </citation>
    <scope>NUCLEOTIDE SEQUENCE [LARGE SCALE GENOMIC DNA]</scope>
    <source>
        <strain evidence="7 8">KT1a</strain>
    </source>
</reference>
<keyword evidence="4 5" id="KW-0472">Membrane</keyword>
<feature type="domain" description="SUN" evidence="6">
    <location>
        <begin position="270"/>
        <end position="433"/>
    </location>
</feature>
<keyword evidence="3 5" id="KW-1133">Transmembrane helix</keyword>
<comment type="caution">
    <text evidence="7">The sequence shown here is derived from an EMBL/GenBank/DDBJ whole genome shotgun (WGS) entry which is preliminary data.</text>
</comment>
<evidence type="ECO:0000256" key="4">
    <source>
        <dbReference type="ARBA" id="ARBA00023136"/>
    </source>
</evidence>
<name>A0ABP9YS52_9FUNG</name>
<organism evidence="7 8">
    <name type="scientific">Mucor flavus</name>
    <dbReference type="NCBI Taxonomy" id="439312"/>
    <lineage>
        <taxon>Eukaryota</taxon>
        <taxon>Fungi</taxon>
        <taxon>Fungi incertae sedis</taxon>
        <taxon>Mucoromycota</taxon>
        <taxon>Mucoromycotina</taxon>
        <taxon>Mucoromycetes</taxon>
        <taxon>Mucorales</taxon>
        <taxon>Mucorineae</taxon>
        <taxon>Mucoraceae</taxon>
        <taxon>Mucor</taxon>
    </lineage>
</organism>
<feature type="transmembrane region" description="Helical" evidence="5">
    <location>
        <begin position="20"/>
        <end position="42"/>
    </location>
</feature>
<dbReference type="EMBL" id="BAABUK010000005">
    <property type="protein sequence ID" value="GAA5809676.1"/>
    <property type="molecule type" value="Genomic_DNA"/>
</dbReference>